<dbReference type="OrthoDB" id="48865at2759"/>
<feature type="compositionally biased region" description="Acidic residues" evidence="5">
    <location>
        <begin position="439"/>
        <end position="448"/>
    </location>
</feature>
<feature type="transmembrane region" description="Helical" evidence="6">
    <location>
        <begin position="140"/>
        <end position="165"/>
    </location>
</feature>
<dbReference type="EMBL" id="CAICTM010000321">
    <property type="protein sequence ID" value="CAB9507836.1"/>
    <property type="molecule type" value="Genomic_DNA"/>
</dbReference>
<evidence type="ECO:0000313" key="7">
    <source>
        <dbReference type="EMBL" id="CAB9507836.1"/>
    </source>
</evidence>
<proteinExistence type="predicted"/>
<sequence length="455" mass="52055">MCILDLFTSVSHSLSTWPIPAATSTRWGASGTDGTCTAQGFFLQLSIASPIYNFMLMWFFLLKVKYSYTDAQIHKCIEPSMHTFAFLFGFGTALVCLGLNMYHDSSLWCWVNATPIGCKQTFRHGYTTCEEGDNAEIFRWAFYFGPLWASVLGAMVAMFMLYQYVRKTEKQARQYDFELTQAKKLLEEQELEDDGHLSRDSSRDSSRASSVYSISSALSNSVHSLTKGSMKAATSLYKHTLWKKKYDSKKKDYRQSKIVARQAYRYVAVFYVTWIAGTTNRLLQLTRGESFFWLMALHATFTPMQGFFNFLVYMYPKWEAKRLKRKKELAKKQKQKLDNTKTEPNGPSVEQSPAVQQPSQQQQQQENDMQDMELPPIAEVPSEVFSVSGAPPMDHSRRLSLIDVSEELDGISLYGEEDEEDEAVAPELPSEHMDLSKAEDEDDSDDEFITYSTQF</sequence>
<evidence type="ECO:0000313" key="8">
    <source>
        <dbReference type="Proteomes" id="UP001153069"/>
    </source>
</evidence>
<evidence type="ECO:0000256" key="6">
    <source>
        <dbReference type="SAM" id="Phobius"/>
    </source>
</evidence>
<dbReference type="GO" id="GO:0004930">
    <property type="term" value="F:G protein-coupled receptor activity"/>
    <property type="evidence" value="ECO:0007669"/>
    <property type="project" value="TreeGrafter"/>
</dbReference>
<feature type="region of interest" description="Disordered" evidence="5">
    <location>
        <begin position="329"/>
        <end position="370"/>
    </location>
</feature>
<dbReference type="Proteomes" id="UP001153069">
    <property type="component" value="Unassembled WGS sequence"/>
</dbReference>
<evidence type="ECO:0000256" key="2">
    <source>
        <dbReference type="ARBA" id="ARBA00022692"/>
    </source>
</evidence>
<dbReference type="AlphaFoldDB" id="A0A9N8HB43"/>
<keyword evidence="2 6" id="KW-0812">Transmembrane</keyword>
<evidence type="ECO:0008006" key="9">
    <source>
        <dbReference type="Google" id="ProtNLM"/>
    </source>
</evidence>
<organism evidence="7 8">
    <name type="scientific">Seminavis robusta</name>
    <dbReference type="NCBI Taxonomy" id="568900"/>
    <lineage>
        <taxon>Eukaryota</taxon>
        <taxon>Sar</taxon>
        <taxon>Stramenopiles</taxon>
        <taxon>Ochrophyta</taxon>
        <taxon>Bacillariophyta</taxon>
        <taxon>Bacillariophyceae</taxon>
        <taxon>Bacillariophycidae</taxon>
        <taxon>Naviculales</taxon>
        <taxon>Naviculaceae</taxon>
        <taxon>Seminavis</taxon>
    </lineage>
</organism>
<dbReference type="Gene3D" id="1.20.1070.10">
    <property type="entry name" value="Rhodopsin 7-helix transmembrane proteins"/>
    <property type="match status" value="1"/>
</dbReference>
<reference evidence="7" key="1">
    <citation type="submission" date="2020-06" db="EMBL/GenBank/DDBJ databases">
        <authorList>
            <consortium name="Plant Systems Biology data submission"/>
        </authorList>
    </citation>
    <scope>NUCLEOTIDE SEQUENCE</scope>
    <source>
        <strain evidence="7">D6</strain>
    </source>
</reference>
<dbReference type="PANTHER" id="PTHR23112:SF0">
    <property type="entry name" value="TRANSMEMBRANE PROTEIN 116"/>
    <property type="match status" value="1"/>
</dbReference>
<evidence type="ECO:0000256" key="1">
    <source>
        <dbReference type="ARBA" id="ARBA00004141"/>
    </source>
</evidence>
<comment type="caution">
    <text evidence="7">The sequence shown here is derived from an EMBL/GenBank/DDBJ whole genome shotgun (WGS) entry which is preliminary data.</text>
</comment>
<accession>A0A9N8HB43</accession>
<feature type="transmembrane region" description="Helical" evidence="6">
    <location>
        <begin position="83"/>
        <end position="102"/>
    </location>
</feature>
<dbReference type="GO" id="GO:0007189">
    <property type="term" value="P:adenylate cyclase-activating G protein-coupled receptor signaling pathway"/>
    <property type="evidence" value="ECO:0007669"/>
    <property type="project" value="TreeGrafter"/>
</dbReference>
<feature type="transmembrane region" description="Helical" evidence="6">
    <location>
        <begin position="263"/>
        <end position="279"/>
    </location>
</feature>
<dbReference type="PANTHER" id="PTHR23112">
    <property type="entry name" value="G PROTEIN-COUPLED RECEPTOR 157-RELATED"/>
    <property type="match status" value="1"/>
</dbReference>
<comment type="subcellular location">
    <subcellularLocation>
        <location evidence="1">Membrane</location>
        <topology evidence="1">Multi-pass membrane protein</topology>
    </subcellularLocation>
</comment>
<feature type="compositionally biased region" description="Low complexity" evidence="5">
    <location>
        <begin position="347"/>
        <end position="366"/>
    </location>
</feature>
<feature type="transmembrane region" description="Helical" evidence="6">
    <location>
        <begin position="291"/>
        <end position="315"/>
    </location>
</feature>
<protein>
    <recommendedName>
        <fullName evidence="9">G-protein coupled receptors family 2 profile 2 domain-containing protein</fullName>
    </recommendedName>
</protein>
<gene>
    <name evidence="7" type="ORF">SEMRO_322_G117040.1</name>
</gene>
<keyword evidence="4 6" id="KW-0472">Membrane</keyword>
<keyword evidence="8" id="KW-1185">Reference proteome</keyword>
<feature type="transmembrane region" description="Helical" evidence="6">
    <location>
        <begin position="41"/>
        <end position="62"/>
    </location>
</feature>
<dbReference type="GO" id="GO:0005886">
    <property type="term" value="C:plasma membrane"/>
    <property type="evidence" value="ECO:0007669"/>
    <property type="project" value="TreeGrafter"/>
</dbReference>
<evidence type="ECO:0000256" key="3">
    <source>
        <dbReference type="ARBA" id="ARBA00022989"/>
    </source>
</evidence>
<feature type="compositionally biased region" description="Basic and acidic residues" evidence="5">
    <location>
        <begin position="429"/>
        <end position="438"/>
    </location>
</feature>
<evidence type="ECO:0000256" key="5">
    <source>
        <dbReference type="SAM" id="MobiDB-lite"/>
    </source>
</evidence>
<keyword evidence="3 6" id="KW-1133">Transmembrane helix</keyword>
<name>A0A9N8HB43_9STRA</name>
<evidence type="ECO:0000256" key="4">
    <source>
        <dbReference type="ARBA" id="ARBA00023136"/>
    </source>
</evidence>
<feature type="compositionally biased region" description="Acidic residues" evidence="5">
    <location>
        <begin position="410"/>
        <end position="424"/>
    </location>
</feature>
<feature type="region of interest" description="Disordered" evidence="5">
    <location>
        <begin position="410"/>
        <end position="455"/>
    </location>
</feature>